<reference evidence="2 3" key="1">
    <citation type="journal article" date="2016" name="Nat. Commun.">
        <title>Thousands of microbial genomes shed light on interconnected biogeochemical processes in an aquifer system.</title>
        <authorList>
            <person name="Anantharaman K."/>
            <person name="Brown C.T."/>
            <person name="Hug L.A."/>
            <person name="Sharon I."/>
            <person name="Castelle C.J."/>
            <person name="Probst A.J."/>
            <person name="Thomas B.C."/>
            <person name="Singh A."/>
            <person name="Wilkins M.J."/>
            <person name="Karaoz U."/>
            <person name="Brodie E.L."/>
            <person name="Williams K.H."/>
            <person name="Hubbard S.S."/>
            <person name="Banfield J.F."/>
        </authorList>
    </citation>
    <scope>NUCLEOTIDE SEQUENCE [LARGE SCALE GENOMIC DNA]</scope>
</reference>
<dbReference type="EMBL" id="MHKI01000003">
    <property type="protein sequence ID" value="OGY88249.1"/>
    <property type="molecule type" value="Genomic_DNA"/>
</dbReference>
<organism evidence="2 3">
    <name type="scientific">Candidatus Kerfeldbacteria bacterium RIFOXYB2_FULL_38_14</name>
    <dbReference type="NCBI Taxonomy" id="1798547"/>
    <lineage>
        <taxon>Bacteria</taxon>
        <taxon>Candidatus Kerfeldiibacteriota</taxon>
    </lineage>
</organism>
<evidence type="ECO:0000259" key="1">
    <source>
        <dbReference type="SMART" id="SM00849"/>
    </source>
</evidence>
<dbReference type="CDD" id="cd07731">
    <property type="entry name" value="ComA-like_MBL-fold"/>
    <property type="match status" value="1"/>
</dbReference>
<comment type="caution">
    <text evidence="2">The sequence shown here is derived from an EMBL/GenBank/DDBJ whole genome shotgun (WGS) entry which is preliminary data.</text>
</comment>
<dbReference type="PANTHER" id="PTHR30619">
    <property type="entry name" value="DNA INTERNALIZATION/COMPETENCE PROTEIN COMEC/REC2"/>
    <property type="match status" value="1"/>
</dbReference>
<dbReference type="InterPro" id="IPR035681">
    <property type="entry name" value="ComA-like_MBL"/>
</dbReference>
<proteinExistence type="predicted"/>
<dbReference type="InterPro" id="IPR001279">
    <property type="entry name" value="Metallo-B-lactamas"/>
</dbReference>
<evidence type="ECO:0000313" key="3">
    <source>
        <dbReference type="Proteomes" id="UP000176420"/>
    </source>
</evidence>
<dbReference type="PANTHER" id="PTHR30619:SF1">
    <property type="entry name" value="RECOMBINATION PROTEIN 2"/>
    <property type="match status" value="1"/>
</dbReference>
<dbReference type="Gene3D" id="3.60.15.10">
    <property type="entry name" value="Ribonuclease Z/Hydroxyacylglutathione hydrolase-like"/>
    <property type="match status" value="1"/>
</dbReference>
<feature type="domain" description="Metallo-beta-lactamase" evidence="1">
    <location>
        <begin position="39"/>
        <end position="234"/>
    </location>
</feature>
<dbReference type="Proteomes" id="UP000176420">
    <property type="component" value="Unassembled WGS sequence"/>
</dbReference>
<protein>
    <recommendedName>
        <fullName evidence="1">Metallo-beta-lactamase domain-containing protein</fullName>
    </recommendedName>
</protein>
<dbReference type="InterPro" id="IPR052159">
    <property type="entry name" value="Competence_DNA_uptake"/>
</dbReference>
<sequence length="279" mass="30713">MKKIIYSFIVLLFLILYPAWQWIPKTSSQLKIAVLNVGQGDSIYLRTPAGMDILIDGGPDRKVLSELGEVMPPYDHQIELVIATHGDSDHIAGLAELSEAYSVKTLITNGDKKDTAFTQALSAWREQGVEVWPAYRGWHLELEQGITLDFLNPNPPNLHKDTNDNSVVCVLSYQGFSALFMGDAPLGIEDELLKAGLLKHVDILKVGHHGSRTSTGSKFLQTLTPAIALISVGFQNKFGHPHAAPLLRLKNRGVNVFRTDLQGRIICQTDGQAFSCQGD</sequence>
<name>A0A1G2BI71_9BACT</name>
<gene>
    <name evidence="2" type="ORF">A2319_03610</name>
</gene>
<dbReference type="Pfam" id="PF00753">
    <property type="entry name" value="Lactamase_B"/>
    <property type="match status" value="1"/>
</dbReference>
<accession>A0A1G2BI71</accession>
<dbReference type="SMART" id="SM00849">
    <property type="entry name" value="Lactamase_B"/>
    <property type="match status" value="1"/>
</dbReference>
<evidence type="ECO:0000313" key="2">
    <source>
        <dbReference type="EMBL" id="OGY88249.1"/>
    </source>
</evidence>
<dbReference type="InterPro" id="IPR036866">
    <property type="entry name" value="RibonucZ/Hydroxyglut_hydro"/>
</dbReference>
<dbReference type="SUPFAM" id="SSF56281">
    <property type="entry name" value="Metallo-hydrolase/oxidoreductase"/>
    <property type="match status" value="1"/>
</dbReference>
<dbReference type="AlphaFoldDB" id="A0A1G2BI71"/>